<keyword evidence="4" id="KW-1003">Cell membrane</keyword>
<evidence type="ECO:0000259" key="19">
    <source>
        <dbReference type="PROSITE" id="PS50110"/>
    </source>
</evidence>
<feature type="modified residue" description="4-aspartylphosphate" evidence="15">
    <location>
        <position position="710"/>
    </location>
</feature>
<feature type="transmembrane region" description="Helical" evidence="17">
    <location>
        <begin position="6"/>
        <end position="27"/>
    </location>
</feature>
<dbReference type="CDD" id="cd00088">
    <property type="entry name" value="HPT"/>
    <property type="match status" value="1"/>
</dbReference>
<evidence type="ECO:0000256" key="7">
    <source>
        <dbReference type="ARBA" id="ARBA00022679"/>
    </source>
</evidence>
<keyword evidence="11 17" id="KW-1133">Transmembrane helix</keyword>
<dbReference type="InterPro" id="IPR036890">
    <property type="entry name" value="HATPase_C_sf"/>
</dbReference>
<evidence type="ECO:0000256" key="15">
    <source>
        <dbReference type="PROSITE-ProRule" id="PRU00169"/>
    </source>
</evidence>
<dbReference type="Gene3D" id="1.10.287.130">
    <property type="match status" value="1"/>
</dbReference>
<dbReference type="Gene3D" id="3.30.565.10">
    <property type="entry name" value="Histidine kinase-like ATPase, C-terminal domain"/>
    <property type="match status" value="1"/>
</dbReference>
<feature type="coiled-coil region" evidence="16">
    <location>
        <begin position="366"/>
        <end position="407"/>
    </location>
</feature>
<evidence type="ECO:0000256" key="4">
    <source>
        <dbReference type="ARBA" id="ARBA00022475"/>
    </source>
</evidence>
<dbReference type="SMART" id="SM00448">
    <property type="entry name" value="REC"/>
    <property type="match status" value="1"/>
</dbReference>
<dbReference type="InterPro" id="IPR011006">
    <property type="entry name" value="CheY-like_superfamily"/>
</dbReference>
<dbReference type="PROSITE" id="PS50894">
    <property type="entry name" value="HPT"/>
    <property type="match status" value="1"/>
</dbReference>
<keyword evidence="13 17" id="KW-0472">Membrane</keyword>
<evidence type="ECO:0000256" key="9">
    <source>
        <dbReference type="ARBA" id="ARBA00022777"/>
    </source>
</evidence>
<evidence type="ECO:0000256" key="2">
    <source>
        <dbReference type="ARBA" id="ARBA00004429"/>
    </source>
</evidence>
<gene>
    <name evidence="22" type="ORF">I4W93_005835</name>
</gene>
<evidence type="ECO:0000259" key="18">
    <source>
        <dbReference type="PROSITE" id="PS50109"/>
    </source>
</evidence>
<comment type="catalytic activity">
    <reaction evidence="1">
        <text>ATP + protein L-histidine = ADP + protein N-phospho-L-histidine.</text>
        <dbReference type="EC" id="2.7.13.3"/>
    </reaction>
</comment>
<dbReference type="SUPFAM" id="SSF52172">
    <property type="entry name" value="CheY-like"/>
    <property type="match status" value="1"/>
</dbReference>
<evidence type="ECO:0000313" key="23">
    <source>
        <dbReference type="Proteomes" id="UP000663814"/>
    </source>
</evidence>
<comment type="caution">
    <text evidence="22">The sequence shown here is derived from an EMBL/GenBank/DDBJ whole genome shotgun (WGS) entry which is preliminary data.</text>
</comment>
<protein>
    <recommendedName>
        <fullName evidence="3">histidine kinase</fullName>
        <ecNumber evidence="3">2.7.13.3</ecNumber>
    </recommendedName>
</protein>
<dbReference type="InterPro" id="IPR003661">
    <property type="entry name" value="HisK_dim/P_dom"/>
</dbReference>
<dbReference type="PROSITE" id="PS50110">
    <property type="entry name" value="RESPONSE_REGULATORY"/>
    <property type="match status" value="1"/>
</dbReference>
<dbReference type="InterPro" id="IPR004358">
    <property type="entry name" value="Sig_transdc_His_kin-like_C"/>
</dbReference>
<dbReference type="EC" id="2.7.13.3" evidence="3"/>
<evidence type="ECO:0000256" key="1">
    <source>
        <dbReference type="ARBA" id="ARBA00000085"/>
    </source>
</evidence>
<dbReference type="InterPro" id="IPR036641">
    <property type="entry name" value="HPT_dom_sf"/>
</dbReference>
<dbReference type="SMART" id="SM00387">
    <property type="entry name" value="HATPase_c"/>
    <property type="match status" value="1"/>
</dbReference>
<dbReference type="InterPro" id="IPR001789">
    <property type="entry name" value="Sig_transdc_resp-reg_receiver"/>
</dbReference>
<dbReference type="CDD" id="cd16922">
    <property type="entry name" value="HATPase_EvgS-ArcB-TorS-like"/>
    <property type="match status" value="1"/>
</dbReference>
<evidence type="ECO:0000256" key="14">
    <source>
        <dbReference type="PROSITE-ProRule" id="PRU00110"/>
    </source>
</evidence>
<proteinExistence type="predicted"/>
<feature type="transmembrane region" description="Helical" evidence="17">
    <location>
        <begin position="286"/>
        <end position="306"/>
    </location>
</feature>
<feature type="domain" description="Response regulatory" evidence="19">
    <location>
        <begin position="661"/>
        <end position="775"/>
    </location>
</feature>
<feature type="modified residue" description="Phosphohistidine" evidence="14">
    <location>
        <position position="830"/>
    </location>
</feature>
<evidence type="ECO:0000256" key="6">
    <source>
        <dbReference type="ARBA" id="ARBA00022553"/>
    </source>
</evidence>
<keyword evidence="6 15" id="KW-0597">Phosphoprotein</keyword>
<dbReference type="Proteomes" id="UP000663814">
    <property type="component" value="Unassembled WGS sequence"/>
</dbReference>
<keyword evidence="5" id="KW-0997">Cell inner membrane</keyword>
<dbReference type="SUPFAM" id="SSF55874">
    <property type="entry name" value="ATPase domain of HSP90 chaperone/DNA topoisomerase II/histidine kinase"/>
    <property type="match status" value="1"/>
</dbReference>
<dbReference type="SUPFAM" id="SSF103190">
    <property type="entry name" value="Sensory domain-like"/>
    <property type="match status" value="1"/>
</dbReference>
<dbReference type="SMART" id="SM00304">
    <property type="entry name" value="HAMP"/>
    <property type="match status" value="1"/>
</dbReference>
<evidence type="ECO:0000256" key="13">
    <source>
        <dbReference type="ARBA" id="ARBA00023136"/>
    </source>
</evidence>
<feature type="domain" description="HAMP" evidence="20">
    <location>
        <begin position="308"/>
        <end position="360"/>
    </location>
</feature>
<dbReference type="PANTHER" id="PTHR43047">
    <property type="entry name" value="TWO-COMPONENT HISTIDINE PROTEIN KINASE"/>
    <property type="match status" value="1"/>
</dbReference>
<sequence length="884" mass="99216">MRLRETLVAYMLPLLVLPVMAFGYLAYQFSKQHLQQEAYFTAEQALHKHQTQLTSFLQLQQTQLKMLANSPLLQQHIRQPNENSLSSLQQQLSQFMQSEAQLTALKLVKLNGDYETQIPIKEEFSSIPNRFRNEYFSSLQAMVDEAGYFLAPDSDTNSLQLFFAYKLYAGSVTESRRMWGYLVAVVKPNLLAEVVNYHHTPNSVTLLISKAATVTFSDNPALIGSAFAPTNFRSIQQSIDATELSPVMLLGQTRLLLGKSLPGTFQLLYGLDESELYRQQRLLSTVLLLMTILVCLILPLLVYWLLIRNVFEPIKQLTAAKTAVGRGDLSTLLEVVKQDELGDMFAAFNVMVRQLRVYRERERAYKQQLEDKVLRRTQDLARANDDLAAANQELILARETAEQANRLKSVFLANMSHEIRTPLTAIIGFSEQAQTEVDAVKRQNYLQRVLKSSDHLLGLINDILDLSKIEAEKLELQPENFNCLALIDDVFQLTRSQAEAKGLSCHLEWQFPLPLLLYNDVLRFRQVLLNLTSNSVKFTQKGKIVITVSYDQIAKRLSIKVKDTGIGMSATELSRIFQPFVQADATVTRHFGGTGLGLCISKKLMQQMQGDIQVESVKGIGSCFELLFDCSAHKIELVESYHKELQQPAMVTEIAEQEKLHILVAEDNPDNQLLLQLMLDKANASCVLVDNGHSAVERALAEDFDLIFMDMQMPLMGGEEATKLIRHAGITTPIIAVTANVMAEDSERYKHSGCQGLLAKPVNHAELAKLLTKYGAEIATAASSFEQQLEQDPQMQALKKLFAQQLPALYTELEQFFLAELWQQLAFAAHSLKGSAGSMGYPELTQLTGQLEIAANKHDKSRCSALLELILPVVATNEPVEGNR</sequence>
<dbReference type="CDD" id="cd06225">
    <property type="entry name" value="HAMP"/>
    <property type="match status" value="1"/>
</dbReference>
<keyword evidence="10" id="KW-0547">Nucleotide-binding</keyword>
<accession>A0ABS7X6D9</accession>
<dbReference type="PROSITE" id="PS50109">
    <property type="entry name" value="HIS_KIN"/>
    <property type="match status" value="1"/>
</dbReference>
<keyword evidence="8 17" id="KW-0812">Transmembrane</keyword>
<name>A0ABS7X6D9_9GAMM</name>
<dbReference type="RefSeq" id="WP_205309301.1">
    <property type="nucleotide sequence ID" value="NZ_JAERPS020000002.1"/>
</dbReference>
<dbReference type="PROSITE" id="PS50885">
    <property type="entry name" value="HAMP"/>
    <property type="match status" value="1"/>
</dbReference>
<keyword evidence="10" id="KW-0067">ATP-binding</keyword>
<keyword evidence="23" id="KW-1185">Reference proteome</keyword>
<evidence type="ECO:0000259" key="21">
    <source>
        <dbReference type="PROSITE" id="PS50894"/>
    </source>
</evidence>
<dbReference type="SUPFAM" id="SSF47226">
    <property type="entry name" value="Histidine-containing phosphotransfer domain, HPT domain"/>
    <property type="match status" value="1"/>
</dbReference>
<evidence type="ECO:0000256" key="10">
    <source>
        <dbReference type="ARBA" id="ARBA00022840"/>
    </source>
</evidence>
<dbReference type="InterPro" id="IPR003594">
    <property type="entry name" value="HATPase_dom"/>
</dbReference>
<comment type="subcellular location">
    <subcellularLocation>
        <location evidence="2">Cell inner membrane</location>
        <topology evidence="2">Multi-pass membrane protein</topology>
    </subcellularLocation>
</comment>
<dbReference type="InterPro" id="IPR029151">
    <property type="entry name" value="Sensor-like_sf"/>
</dbReference>
<dbReference type="Pfam" id="PF01627">
    <property type="entry name" value="Hpt"/>
    <property type="match status" value="1"/>
</dbReference>
<dbReference type="InterPro" id="IPR036097">
    <property type="entry name" value="HisK_dim/P_sf"/>
</dbReference>
<dbReference type="Pfam" id="PF00072">
    <property type="entry name" value="Response_reg"/>
    <property type="match status" value="1"/>
</dbReference>
<keyword evidence="12" id="KW-0902">Two-component regulatory system</keyword>
<dbReference type="InterPro" id="IPR008207">
    <property type="entry name" value="Sig_transdc_His_kin_Hpt_dom"/>
</dbReference>
<evidence type="ECO:0000259" key="20">
    <source>
        <dbReference type="PROSITE" id="PS50885"/>
    </source>
</evidence>
<dbReference type="SUPFAM" id="SSF158472">
    <property type="entry name" value="HAMP domain-like"/>
    <property type="match status" value="1"/>
</dbReference>
<dbReference type="SUPFAM" id="SSF47384">
    <property type="entry name" value="Homodimeric domain of signal transducing histidine kinase"/>
    <property type="match status" value="1"/>
</dbReference>
<evidence type="ECO:0000256" key="16">
    <source>
        <dbReference type="SAM" id="Coils"/>
    </source>
</evidence>
<dbReference type="Gene3D" id="3.40.50.2300">
    <property type="match status" value="1"/>
</dbReference>
<feature type="domain" description="HPt" evidence="21">
    <location>
        <begin position="791"/>
        <end position="884"/>
    </location>
</feature>
<reference evidence="22 23" key="1">
    <citation type="submission" date="2021-08" db="EMBL/GenBank/DDBJ databases">
        <title>Rheinheimera aquimaris sp. nov., isolated from seawater of the East Sea in Korea.</title>
        <authorList>
            <person name="Kim K.H."/>
            <person name="Wenting R."/>
            <person name="Kim K.R."/>
            <person name="Jeon C.O."/>
        </authorList>
    </citation>
    <scope>NUCLEOTIDE SEQUENCE [LARGE SCALE GENOMIC DNA]</scope>
    <source>
        <strain evidence="22 23">MA-13</strain>
    </source>
</reference>
<dbReference type="Gene3D" id="6.10.340.10">
    <property type="match status" value="1"/>
</dbReference>
<dbReference type="Pfam" id="PF02518">
    <property type="entry name" value="HATPase_c"/>
    <property type="match status" value="1"/>
</dbReference>
<evidence type="ECO:0000313" key="22">
    <source>
        <dbReference type="EMBL" id="MBZ9611110.1"/>
    </source>
</evidence>
<dbReference type="CDD" id="cd17546">
    <property type="entry name" value="REC_hyHK_CKI1_RcsC-like"/>
    <property type="match status" value="1"/>
</dbReference>
<evidence type="ECO:0000256" key="11">
    <source>
        <dbReference type="ARBA" id="ARBA00022989"/>
    </source>
</evidence>
<dbReference type="CDD" id="cd00082">
    <property type="entry name" value="HisKA"/>
    <property type="match status" value="1"/>
</dbReference>
<dbReference type="InterPro" id="IPR005467">
    <property type="entry name" value="His_kinase_dom"/>
</dbReference>
<dbReference type="Pfam" id="PF00512">
    <property type="entry name" value="HisKA"/>
    <property type="match status" value="1"/>
</dbReference>
<evidence type="ECO:0000256" key="3">
    <source>
        <dbReference type="ARBA" id="ARBA00012438"/>
    </source>
</evidence>
<evidence type="ECO:0000256" key="5">
    <source>
        <dbReference type="ARBA" id="ARBA00022519"/>
    </source>
</evidence>
<evidence type="ECO:0000256" key="8">
    <source>
        <dbReference type="ARBA" id="ARBA00022692"/>
    </source>
</evidence>
<feature type="domain" description="Histidine kinase" evidence="18">
    <location>
        <begin position="414"/>
        <end position="632"/>
    </location>
</feature>
<dbReference type="Pfam" id="PF00672">
    <property type="entry name" value="HAMP"/>
    <property type="match status" value="1"/>
</dbReference>
<evidence type="ECO:0000256" key="12">
    <source>
        <dbReference type="ARBA" id="ARBA00023012"/>
    </source>
</evidence>
<dbReference type="Gene3D" id="1.20.120.160">
    <property type="entry name" value="HPT domain"/>
    <property type="match status" value="1"/>
</dbReference>
<keyword evidence="9" id="KW-0418">Kinase</keyword>
<evidence type="ECO:0000256" key="17">
    <source>
        <dbReference type="SAM" id="Phobius"/>
    </source>
</evidence>
<dbReference type="SMART" id="SM00388">
    <property type="entry name" value="HisKA"/>
    <property type="match status" value="1"/>
</dbReference>
<dbReference type="EMBL" id="JAERPS020000002">
    <property type="protein sequence ID" value="MBZ9611110.1"/>
    <property type="molecule type" value="Genomic_DNA"/>
</dbReference>
<dbReference type="PRINTS" id="PR00344">
    <property type="entry name" value="BCTRLSENSOR"/>
</dbReference>
<dbReference type="InterPro" id="IPR003660">
    <property type="entry name" value="HAMP_dom"/>
</dbReference>
<keyword evidence="7" id="KW-0808">Transferase</keyword>
<organism evidence="22 23">
    <name type="scientific">Rheinheimera maricola</name>
    <dbReference type="NCBI Taxonomy" id="2793282"/>
    <lineage>
        <taxon>Bacteria</taxon>
        <taxon>Pseudomonadati</taxon>
        <taxon>Pseudomonadota</taxon>
        <taxon>Gammaproteobacteria</taxon>
        <taxon>Chromatiales</taxon>
        <taxon>Chromatiaceae</taxon>
        <taxon>Rheinheimera</taxon>
    </lineage>
</organism>
<keyword evidence="16" id="KW-0175">Coiled coil</keyword>